<reference evidence="2 3" key="1">
    <citation type="submission" date="2015-10" db="EMBL/GenBank/DDBJ databases">
        <title>The cercosporin biosynthetic gene cluster was horizontally transferred to several fungal lineages and shown to be expanded in Cercospora beticola based on microsynteny with recipient genomes.</title>
        <authorList>
            <person name="De Jonge R."/>
            <person name="Ebert M.K."/>
            <person name="Suttle J.C."/>
            <person name="Jurick Ii W.M."/>
            <person name="Secor G.A."/>
            <person name="Thomma B.P."/>
            <person name="Van De Peer Y."/>
            <person name="Bolton M.D."/>
        </authorList>
    </citation>
    <scope>NUCLEOTIDE SEQUENCE [LARGE SCALE GENOMIC DNA]</scope>
    <source>
        <strain evidence="2 3">09-40</strain>
    </source>
</reference>
<dbReference type="AlphaFoldDB" id="A0A2G5I711"/>
<gene>
    <name evidence="2" type="ORF">CB0940_00072</name>
</gene>
<name>A0A2G5I711_CERBT</name>
<evidence type="ECO:0000313" key="2">
    <source>
        <dbReference type="EMBL" id="PIB00591.1"/>
    </source>
</evidence>
<evidence type="ECO:0000256" key="1">
    <source>
        <dbReference type="SAM" id="MobiDB-lite"/>
    </source>
</evidence>
<comment type="caution">
    <text evidence="2">The sequence shown here is derived from an EMBL/GenBank/DDBJ whole genome shotgun (WGS) entry which is preliminary data.</text>
</comment>
<evidence type="ECO:0000313" key="3">
    <source>
        <dbReference type="Proteomes" id="UP000230605"/>
    </source>
</evidence>
<dbReference type="EMBL" id="LKMD01000100">
    <property type="protein sequence ID" value="PIB00591.1"/>
    <property type="molecule type" value="Genomic_DNA"/>
</dbReference>
<feature type="region of interest" description="Disordered" evidence="1">
    <location>
        <begin position="1"/>
        <end position="27"/>
    </location>
</feature>
<organism evidence="2 3">
    <name type="scientific">Cercospora beticola</name>
    <name type="common">Sugarbeet leaf spot fungus</name>
    <dbReference type="NCBI Taxonomy" id="122368"/>
    <lineage>
        <taxon>Eukaryota</taxon>
        <taxon>Fungi</taxon>
        <taxon>Dikarya</taxon>
        <taxon>Ascomycota</taxon>
        <taxon>Pezizomycotina</taxon>
        <taxon>Dothideomycetes</taxon>
        <taxon>Dothideomycetidae</taxon>
        <taxon>Mycosphaerellales</taxon>
        <taxon>Mycosphaerellaceae</taxon>
        <taxon>Cercospora</taxon>
    </lineage>
</organism>
<sequence length="141" mass="15487">MPAFRTRTRPSTAGKTMSTTTSAFSQRARTSSLAASSTWPTDRFAQHLGLRGGMISERTERSRRDWTNRCGNELNTDKKALLTGLIHGVSCLSAGKIHVHISSRYGTEKNVLYEHSTVSYVRTCGSLLPCVCSIKSYLSLG</sequence>
<dbReference type="OrthoDB" id="3434713at2759"/>
<protein>
    <submittedName>
        <fullName evidence="2">Uncharacterized protein</fullName>
    </submittedName>
</protein>
<proteinExistence type="predicted"/>
<feature type="non-terminal residue" evidence="2">
    <location>
        <position position="141"/>
    </location>
</feature>
<accession>A0A2G5I711</accession>
<dbReference type="Proteomes" id="UP000230605">
    <property type="component" value="Chromosome 1"/>
</dbReference>
<feature type="compositionally biased region" description="Polar residues" evidence="1">
    <location>
        <begin position="9"/>
        <end position="24"/>
    </location>
</feature>